<dbReference type="Pfam" id="PF00691">
    <property type="entry name" value="OmpA"/>
    <property type="match status" value="1"/>
</dbReference>
<proteinExistence type="predicted"/>
<feature type="region of interest" description="Disordered" evidence="5">
    <location>
        <begin position="305"/>
        <end position="363"/>
    </location>
</feature>
<dbReference type="PANTHER" id="PTHR30329">
    <property type="entry name" value="STATOR ELEMENT OF FLAGELLAR MOTOR COMPLEX"/>
    <property type="match status" value="1"/>
</dbReference>
<dbReference type="STRING" id="394096.DB31_1516"/>
<dbReference type="PRINTS" id="PR01021">
    <property type="entry name" value="OMPADOMAIN"/>
</dbReference>
<keyword evidence="2 4" id="KW-0472">Membrane</keyword>
<evidence type="ECO:0000256" key="1">
    <source>
        <dbReference type="ARBA" id="ARBA00004442"/>
    </source>
</evidence>
<evidence type="ECO:0000256" key="2">
    <source>
        <dbReference type="ARBA" id="ARBA00023136"/>
    </source>
</evidence>
<accession>A0A085WCI7</accession>
<name>A0A085WCI7_9BACT</name>
<dbReference type="PANTHER" id="PTHR30329:SF21">
    <property type="entry name" value="LIPOPROTEIN YIAD-RELATED"/>
    <property type="match status" value="1"/>
</dbReference>
<feature type="compositionally biased region" description="Polar residues" evidence="5">
    <location>
        <begin position="309"/>
        <end position="318"/>
    </location>
</feature>
<keyword evidence="8" id="KW-1185">Reference proteome</keyword>
<gene>
    <name evidence="7" type="ORF">DB31_1516</name>
</gene>
<dbReference type="SUPFAM" id="SSF103088">
    <property type="entry name" value="OmpA-like"/>
    <property type="match status" value="1"/>
</dbReference>
<dbReference type="Proteomes" id="UP000028725">
    <property type="component" value="Unassembled WGS sequence"/>
</dbReference>
<evidence type="ECO:0000313" key="7">
    <source>
        <dbReference type="EMBL" id="KFE65400.1"/>
    </source>
</evidence>
<dbReference type="Gene3D" id="3.30.1330.60">
    <property type="entry name" value="OmpA-like domain"/>
    <property type="match status" value="1"/>
</dbReference>
<evidence type="ECO:0000259" key="6">
    <source>
        <dbReference type="PROSITE" id="PS51123"/>
    </source>
</evidence>
<dbReference type="RefSeq" id="WP_044193229.1">
    <property type="nucleotide sequence ID" value="NZ_JMCB01000012.1"/>
</dbReference>
<dbReference type="InterPro" id="IPR006665">
    <property type="entry name" value="OmpA-like"/>
</dbReference>
<feature type="domain" description="OmpA-like" evidence="6">
    <location>
        <begin position="392"/>
        <end position="509"/>
    </location>
</feature>
<evidence type="ECO:0000256" key="4">
    <source>
        <dbReference type="PROSITE-ProRule" id="PRU00473"/>
    </source>
</evidence>
<dbReference type="GO" id="GO:0009279">
    <property type="term" value="C:cell outer membrane"/>
    <property type="evidence" value="ECO:0007669"/>
    <property type="project" value="UniProtKB-SubCell"/>
</dbReference>
<dbReference type="AlphaFoldDB" id="A0A085WCI7"/>
<evidence type="ECO:0000256" key="3">
    <source>
        <dbReference type="ARBA" id="ARBA00023237"/>
    </source>
</evidence>
<dbReference type="InterPro" id="IPR036737">
    <property type="entry name" value="OmpA-like_sf"/>
</dbReference>
<dbReference type="EMBL" id="JMCB01000012">
    <property type="protein sequence ID" value="KFE65400.1"/>
    <property type="molecule type" value="Genomic_DNA"/>
</dbReference>
<dbReference type="CDD" id="cd07185">
    <property type="entry name" value="OmpA_C-like"/>
    <property type="match status" value="1"/>
</dbReference>
<dbReference type="PROSITE" id="PS51123">
    <property type="entry name" value="OMPA_2"/>
    <property type="match status" value="1"/>
</dbReference>
<evidence type="ECO:0000256" key="5">
    <source>
        <dbReference type="SAM" id="MobiDB-lite"/>
    </source>
</evidence>
<evidence type="ECO:0000313" key="8">
    <source>
        <dbReference type="Proteomes" id="UP000028725"/>
    </source>
</evidence>
<dbReference type="InterPro" id="IPR050330">
    <property type="entry name" value="Bact_OuterMem_StrucFunc"/>
</dbReference>
<sequence length="521" mass="55096">MALALLLCASVAQAQEVTPLPSFSLERLELNPGLGPMTLGSGELLPERALRVSLVGHYQRSPLAVQIEGERLSLLRDRTTGWLSLAYGVLPWLELDAQLSGVAVQQGDDPTSLGIRSPSRSGLGMSWLSARLGLLKSTPQQAVHLAMELGAGLPVGPEGALVRDPGVSARGRLLLGRRFGIVTPALEAGVLLRPTVVFGTSLGTQDRVGSEARFGAGLTVGQTLRGEVTARAAFSWEQSRTSAEVMGGLRYSPSALWEVFALGGAGFGAEPGTPRFRALAGLAILLGAEPTPPPEEVFYELVTPLPPRKSSSQTPREGTSSPPSLPEPTPEPLSTEQSKPEPSSPDDGQSSAEPEPDTDGDGVVDAVDACARERGTAAQNGCPAEKPPLVTLTRDRLVLHGQVFFDTGVSTLPGSSPVLDQLAEVLLEHPEIQRVVIEGHTDTVGSEASNRTLSQERAETVRRYLIEKGVPSQRLVAQGFGFRRPVSSNASTEGREHNRRAELRLLLGEPAQTGATQAPPL</sequence>
<protein>
    <recommendedName>
        <fullName evidence="6">OmpA-like domain-containing protein</fullName>
    </recommendedName>
</protein>
<comment type="caution">
    <text evidence="7">The sequence shown here is derived from an EMBL/GenBank/DDBJ whole genome shotgun (WGS) entry which is preliminary data.</text>
</comment>
<dbReference type="InterPro" id="IPR006664">
    <property type="entry name" value="OMP_bac"/>
</dbReference>
<reference evidence="7 8" key="1">
    <citation type="submission" date="2014-04" db="EMBL/GenBank/DDBJ databases">
        <title>Genome assembly of Hyalangium minutum DSM 14724.</title>
        <authorList>
            <person name="Sharma G."/>
            <person name="Subramanian S."/>
        </authorList>
    </citation>
    <scope>NUCLEOTIDE SEQUENCE [LARGE SCALE GENOMIC DNA]</scope>
    <source>
        <strain evidence="7 8">DSM 14724</strain>
    </source>
</reference>
<keyword evidence="3" id="KW-0998">Cell outer membrane</keyword>
<comment type="subcellular location">
    <subcellularLocation>
        <location evidence="1">Cell outer membrane</location>
    </subcellularLocation>
</comment>
<organism evidence="7 8">
    <name type="scientific">Hyalangium minutum</name>
    <dbReference type="NCBI Taxonomy" id="394096"/>
    <lineage>
        <taxon>Bacteria</taxon>
        <taxon>Pseudomonadati</taxon>
        <taxon>Myxococcota</taxon>
        <taxon>Myxococcia</taxon>
        <taxon>Myxococcales</taxon>
        <taxon>Cystobacterineae</taxon>
        <taxon>Archangiaceae</taxon>
        <taxon>Hyalangium</taxon>
    </lineage>
</organism>